<feature type="chain" id="PRO_5039258510" description="Cholesterol oxidase" evidence="16">
    <location>
        <begin position="30"/>
        <end position="530"/>
    </location>
</feature>
<feature type="domain" description="Glucose-methanol-choline oxidoreductase C-terminal" evidence="17">
    <location>
        <begin position="464"/>
        <end position="514"/>
    </location>
</feature>
<keyword evidence="7" id="KW-0443">Lipid metabolism</keyword>
<reference evidence="18 19" key="1">
    <citation type="submission" date="2016-11" db="EMBL/GenBank/DDBJ databases">
        <authorList>
            <person name="Jaros S."/>
            <person name="Januszkiewicz K."/>
            <person name="Wedrychowicz H."/>
        </authorList>
    </citation>
    <scope>NUCLEOTIDE SEQUENCE [LARGE SCALE GENOMIC DNA]</scope>
    <source>
        <strain evidence="18 19">DSM 44523</strain>
    </source>
</reference>
<protein>
    <recommendedName>
        <fullName evidence="14">Cholesterol oxidase</fullName>
        <ecNumber evidence="13">1.1.3.6</ecNumber>
        <ecNumber evidence="11">5.3.3.1</ecNumber>
    </recommendedName>
    <alternativeName>
        <fullName evidence="15">Cholesterol isomerase</fullName>
    </alternativeName>
</protein>
<dbReference type="Gene3D" id="3.30.410.10">
    <property type="entry name" value="Cholesterol Oxidase, domain 2"/>
    <property type="match status" value="1"/>
</dbReference>
<dbReference type="SUPFAM" id="SSF51905">
    <property type="entry name" value="FAD/NAD(P)-binding domain"/>
    <property type="match status" value="1"/>
</dbReference>
<evidence type="ECO:0000313" key="19">
    <source>
        <dbReference type="Proteomes" id="UP000184501"/>
    </source>
</evidence>
<dbReference type="InterPro" id="IPR052542">
    <property type="entry name" value="Cholesterol_Oxidase"/>
</dbReference>
<keyword evidence="9" id="KW-0753">Steroid metabolism</keyword>
<keyword evidence="5" id="KW-0274">FAD</keyword>
<proteinExistence type="inferred from homology"/>
<evidence type="ECO:0000256" key="16">
    <source>
        <dbReference type="SAM" id="SignalP"/>
    </source>
</evidence>
<dbReference type="InterPro" id="IPR006311">
    <property type="entry name" value="TAT_signal"/>
</dbReference>
<dbReference type="Pfam" id="PF22500">
    <property type="entry name" value="GMC_oxred_C_1st"/>
    <property type="match status" value="1"/>
</dbReference>
<gene>
    <name evidence="18" type="ORF">SAMN05444320_106164</name>
</gene>
<sequence length="530" mass="57112">MVSGFNRRRFLTGTAATAVALTVATPSAATPTAGAAGPPTREERWRAVVVGSGFGGGVAALRLAEAGVRTLVLERGRRWEAGPGSDTFPRFLHPDRRVSWLEPHPVFPASPPALFRPYTGVIERVRGEGMDIICGAGVGGSSLAYAGMSLRPNEELFSRVMVGGIDYDEMDHVFYPRVASVLRLAAIPDDVLDHVRYTSSRLFLEHARRAGLRGERVPLPVDWEDVRRELRGEVPPSMSTGDVIYGVNNSGKHSVDRTYLAAAERTGHVTVAPLHVVREIRRDNAGRYVVRAERINTDGEVLEHFVVTTDALFLGAGSAGTSRILVRAKGTGAMPDLPDDVGAYWGNNGDRLFLRNFVPQRTNPPQGGPACTAILDWGDPAGPVSVEHGPAPLPFELHTMAMLGMGIPDGHGRFHYDGRADEVVLRWPNSADLRSREAIRATLDRLVRATGGTLVDLNALDPYTFHPLGGAVLGKVCDLDGRVHEHPGLYVVDAALIPGSTGCCNPSWTVAALAERCLDRIVSKDVGTVF</sequence>
<evidence type="ECO:0000256" key="4">
    <source>
        <dbReference type="ARBA" id="ARBA00022630"/>
    </source>
</evidence>
<dbReference type="Proteomes" id="UP000184501">
    <property type="component" value="Unassembled WGS sequence"/>
</dbReference>
<comment type="pathway">
    <text evidence="12">Steroid metabolism; cholesterol degradation.</text>
</comment>
<accession>A0A1M5GKZ3</accession>
<dbReference type="OrthoDB" id="517968at2"/>
<keyword evidence="10" id="KW-0413">Isomerase</keyword>
<dbReference type="GO" id="GO:0016995">
    <property type="term" value="F:cholesterol oxidase activity"/>
    <property type="evidence" value="ECO:0007669"/>
    <property type="project" value="UniProtKB-EC"/>
</dbReference>
<keyword evidence="4" id="KW-0285">Flavoprotein</keyword>
<evidence type="ECO:0000256" key="12">
    <source>
        <dbReference type="ARBA" id="ARBA00049645"/>
    </source>
</evidence>
<feature type="signal peptide" evidence="16">
    <location>
        <begin position="1"/>
        <end position="29"/>
    </location>
</feature>
<keyword evidence="3" id="KW-0153">Cholesterol metabolism</keyword>
<evidence type="ECO:0000256" key="6">
    <source>
        <dbReference type="ARBA" id="ARBA00023002"/>
    </source>
</evidence>
<dbReference type="Pfam" id="PF13450">
    <property type="entry name" value="NAD_binding_8"/>
    <property type="match status" value="1"/>
</dbReference>
<evidence type="ECO:0000256" key="11">
    <source>
        <dbReference type="ARBA" id="ARBA00038856"/>
    </source>
</evidence>
<evidence type="ECO:0000256" key="10">
    <source>
        <dbReference type="ARBA" id="ARBA00023235"/>
    </source>
</evidence>
<dbReference type="PROSITE" id="PS51318">
    <property type="entry name" value="TAT"/>
    <property type="match status" value="1"/>
</dbReference>
<comment type="similarity">
    <text evidence="2">Belongs to the GMC oxidoreductase family.</text>
</comment>
<keyword evidence="6" id="KW-0560">Oxidoreductase</keyword>
<keyword evidence="16" id="KW-0732">Signal</keyword>
<evidence type="ECO:0000313" key="18">
    <source>
        <dbReference type="EMBL" id="SHG04430.1"/>
    </source>
</evidence>
<name>A0A1M5GKZ3_STRHI</name>
<dbReference type="EC" id="1.1.3.6" evidence="13"/>
<evidence type="ECO:0000256" key="2">
    <source>
        <dbReference type="ARBA" id="ARBA00010790"/>
    </source>
</evidence>
<evidence type="ECO:0000256" key="7">
    <source>
        <dbReference type="ARBA" id="ARBA00023098"/>
    </source>
</evidence>
<dbReference type="EC" id="5.3.3.1" evidence="11"/>
<evidence type="ECO:0000259" key="17">
    <source>
        <dbReference type="Pfam" id="PF05199"/>
    </source>
</evidence>
<dbReference type="Pfam" id="PF05199">
    <property type="entry name" value="GMC_oxred_C"/>
    <property type="match status" value="1"/>
</dbReference>
<evidence type="ECO:0000256" key="9">
    <source>
        <dbReference type="ARBA" id="ARBA00023221"/>
    </source>
</evidence>
<evidence type="ECO:0000256" key="3">
    <source>
        <dbReference type="ARBA" id="ARBA00022548"/>
    </source>
</evidence>
<dbReference type="SUPFAM" id="SSF54373">
    <property type="entry name" value="FAD-linked reductases, C-terminal domain"/>
    <property type="match status" value="1"/>
</dbReference>
<dbReference type="Gene3D" id="3.50.50.60">
    <property type="entry name" value="FAD/NAD(P)-binding domain"/>
    <property type="match status" value="1"/>
</dbReference>
<dbReference type="InterPro" id="IPR036188">
    <property type="entry name" value="FAD/NAD-bd_sf"/>
</dbReference>
<keyword evidence="19" id="KW-1185">Reference proteome</keyword>
<dbReference type="PANTHER" id="PTHR47470">
    <property type="entry name" value="CHOLESTEROL OXIDASE"/>
    <property type="match status" value="1"/>
</dbReference>
<dbReference type="InterPro" id="IPR007867">
    <property type="entry name" value="GMC_OxRtase_C"/>
</dbReference>
<keyword evidence="8" id="KW-1207">Sterol metabolism</keyword>
<comment type="cofactor">
    <cofactor evidence="1">
        <name>FAD</name>
        <dbReference type="ChEBI" id="CHEBI:57692"/>
    </cofactor>
</comment>
<dbReference type="STRING" id="2017.SAMN05444320_106164"/>
<dbReference type="GO" id="GO:0004769">
    <property type="term" value="F:steroid Delta-isomerase activity"/>
    <property type="evidence" value="ECO:0007669"/>
    <property type="project" value="UniProtKB-EC"/>
</dbReference>
<dbReference type="RefSeq" id="WP_073485307.1">
    <property type="nucleotide sequence ID" value="NZ_FQVN01000006.1"/>
</dbReference>
<dbReference type="EMBL" id="FQVN01000006">
    <property type="protein sequence ID" value="SHG04430.1"/>
    <property type="molecule type" value="Genomic_DNA"/>
</dbReference>
<dbReference type="PANTHER" id="PTHR47470:SF1">
    <property type="entry name" value="FAD-DEPENDENT OXIDOREDUCTASE 2 FAD BINDING DOMAIN-CONTAINING PROTEIN"/>
    <property type="match status" value="1"/>
</dbReference>
<dbReference type="GO" id="GO:0008203">
    <property type="term" value="P:cholesterol metabolic process"/>
    <property type="evidence" value="ECO:0007669"/>
    <property type="project" value="UniProtKB-KW"/>
</dbReference>
<dbReference type="AlphaFoldDB" id="A0A1M5GKZ3"/>
<evidence type="ECO:0000256" key="14">
    <source>
        <dbReference type="ARBA" id="ARBA00049744"/>
    </source>
</evidence>
<organism evidence="18 19">
    <name type="scientific">Streptoalloteichus hindustanus</name>
    <dbReference type="NCBI Taxonomy" id="2017"/>
    <lineage>
        <taxon>Bacteria</taxon>
        <taxon>Bacillati</taxon>
        <taxon>Actinomycetota</taxon>
        <taxon>Actinomycetes</taxon>
        <taxon>Pseudonocardiales</taxon>
        <taxon>Pseudonocardiaceae</taxon>
        <taxon>Streptoalloteichus</taxon>
    </lineage>
</organism>
<evidence type="ECO:0000256" key="5">
    <source>
        <dbReference type="ARBA" id="ARBA00022827"/>
    </source>
</evidence>
<evidence type="ECO:0000256" key="1">
    <source>
        <dbReference type="ARBA" id="ARBA00001974"/>
    </source>
</evidence>
<evidence type="ECO:0000256" key="8">
    <source>
        <dbReference type="ARBA" id="ARBA00023166"/>
    </source>
</evidence>
<evidence type="ECO:0000256" key="13">
    <source>
        <dbReference type="ARBA" id="ARBA00049723"/>
    </source>
</evidence>
<evidence type="ECO:0000256" key="15">
    <source>
        <dbReference type="ARBA" id="ARBA00049778"/>
    </source>
</evidence>